<comment type="caution">
    <text evidence="2">The sequence shown here is derived from an EMBL/GenBank/DDBJ whole genome shotgun (WGS) entry which is preliminary data.</text>
</comment>
<sequence>MLMDDLGRRLRQEAGAHRPDRERMLARMERGMAEPEPEPEPVAGPGHRPAPWPRVAAVAGGAVGVLGLSLFALGPVVDGAHEPSRTVAATERPAVAGPNGPADAPEHSGTAPRSPRATTGSAGSDASGSGSAAAADAERSPAAGRPSAGGSDASARTGTHSRYLRSAGAVDPHSNAYWAQNNLTLTTERPLTALTVELRIAQTGGVRDTGSWRSLPVADFSVSVHAEGGALVFRWTLRDGATVPAGTHMFAAQYDHAEGGRDATGDRYTARASAGGGAAEVTGDFTSAGAR</sequence>
<evidence type="ECO:0000256" key="1">
    <source>
        <dbReference type="SAM" id="MobiDB-lite"/>
    </source>
</evidence>
<reference evidence="3" key="1">
    <citation type="journal article" date="2019" name="Int. J. Syst. Evol. Microbiol.">
        <title>The Global Catalogue of Microorganisms (GCM) 10K type strain sequencing project: providing services to taxonomists for standard genome sequencing and annotation.</title>
        <authorList>
            <consortium name="The Broad Institute Genomics Platform"/>
            <consortium name="The Broad Institute Genome Sequencing Center for Infectious Disease"/>
            <person name="Wu L."/>
            <person name="Ma J."/>
        </authorList>
    </citation>
    <scope>NUCLEOTIDE SEQUENCE [LARGE SCALE GENOMIC DNA]</scope>
    <source>
        <strain evidence="3">JCM 12696</strain>
    </source>
</reference>
<feature type="compositionally biased region" description="Basic and acidic residues" evidence="1">
    <location>
        <begin position="1"/>
        <end position="33"/>
    </location>
</feature>
<dbReference type="Proteomes" id="UP001501371">
    <property type="component" value="Unassembled WGS sequence"/>
</dbReference>
<name>A0ABP4FM89_9ACTN</name>
<dbReference type="EMBL" id="BAAAKV010000047">
    <property type="protein sequence ID" value="GAA1184883.1"/>
    <property type="molecule type" value="Genomic_DNA"/>
</dbReference>
<gene>
    <name evidence="2" type="ORF">GCM10009654_48120</name>
</gene>
<feature type="region of interest" description="Disordered" evidence="1">
    <location>
        <begin position="1"/>
        <end position="48"/>
    </location>
</feature>
<evidence type="ECO:0000313" key="3">
    <source>
        <dbReference type="Proteomes" id="UP001501371"/>
    </source>
</evidence>
<organism evidence="2 3">
    <name type="scientific">Streptomyces hebeiensis</name>
    <dbReference type="NCBI Taxonomy" id="229486"/>
    <lineage>
        <taxon>Bacteria</taxon>
        <taxon>Bacillati</taxon>
        <taxon>Actinomycetota</taxon>
        <taxon>Actinomycetes</taxon>
        <taxon>Kitasatosporales</taxon>
        <taxon>Streptomycetaceae</taxon>
        <taxon>Streptomyces</taxon>
    </lineage>
</organism>
<protein>
    <submittedName>
        <fullName evidence="2">Uncharacterized protein</fullName>
    </submittedName>
</protein>
<feature type="region of interest" description="Disordered" evidence="1">
    <location>
        <begin position="83"/>
        <end position="159"/>
    </location>
</feature>
<evidence type="ECO:0000313" key="2">
    <source>
        <dbReference type="EMBL" id="GAA1184883.1"/>
    </source>
</evidence>
<accession>A0ABP4FM89</accession>
<keyword evidence="3" id="KW-1185">Reference proteome</keyword>
<proteinExistence type="predicted"/>
<feature type="compositionally biased region" description="Low complexity" evidence="1">
    <location>
        <begin position="116"/>
        <end position="144"/>
    </location>
</feature>